<dbReference type="PANTHER" id="PTHR12358:SF54">
    <property type="entry name" value="SPHINGOSINE KINASE RELATED PROTEIN"/>
    <property type="match status" value="1"/>
</dbReference>
<dbReference type="InterPro" id="IPR016064">
    <property type="entry name" value="NAD/diacylglycerol_kinase_sf"/>
</dbReference>
<dbReference type="SUPFAM" id="SSF111331">
    <property type="entry name" value="NAD kinase/diacylglycerol kinase-like"/>
    <property type="match status" value="1"/>
</dbReference>
<dbReference type="Proteomes" id="UP000625711">
    <property type="component" value="Unassembled WGS sequence"/>
</dbReference>
<dbReference type="OrthoDB" id="9979394at2759"/>
<dbReference type="PROSITE" id="PS50146">
    <property type="entry name" value="DAGK"/>
    <property type="match status" value="1"/>
</dbReference>
<dbReference type="GO" id="GO:0016301">
    <property type="term" value="F:kinase activity"/>
    <property type="evidence" value="ECO:0007669"/>
    <property type="project" value="InterPro"/>
</dbReference>
<dbReference type="Pfam" id="PF00781">
    <property type="entry name" value="DAGK_cat"/>
    <property type="match status" value="1"/>
</dbReference>
<dbReference type="PANTHER" id="PTHR12358">
    <property type="entry name" value="SPHINGOSINE KINASE"/>
    <property type="match status" value="1"/>
</dbReference>
<keyword evidence="3" id="KW-1185">Reference proteome</keyword>
<feature type="domain" description="DAGKc" evidence="1">
    <location>
        <begin position="1"/>
        <end position="131"/>
    </location>
</feature>
<dbReference type="InterPro" id="IPR001206">
    <property type="entry name" value="Diacylglycerol_kinase_cat_dom"/>
</dbReference>
<evidence type="ECO:0000313" key="2">
    <source>
        <dbReference type="EMBL" id="KAF7276559.1"/>
    </source>
</evidence>
<dbReference type="InterPro" id="IPR017438">
    <property type="entry name" value="ATP-NAD_kinase_N"/>
</dbReference>
<accession>A0A834IB85</accession>
<comment type="caution">
    <text evidence="2">The sequence shown here is derived from an EMBL/GenBank/DDBJ whole genome shotgun (WGS) entry which is preliminary data.</text>
</comment>
<reference evidence="2" key="1">
    <citation type="submission" date="2020-08" db="EMBL/GenBank/DDBJ databases">
        <title>Genome sequencing and assembly of the red palm weevil Rhynchophorus ferrugineus.</title>
        <authorList>
            <person name="Dias G.B."/>
            <person name="Bergman C.M."/>
            <person name="Manee M."/>
        </authorList>
    </citation>
    <scope>NUCLEOTIDE SEQUENCE</scope>
    <source>
        <strain evidence="2">AA-2017</strain>
        <tissue evidence="2">Whole larva</tissue>
    </source>
</reference>
<evidence type="ECO:0000259" key="1">
    <source>
        <dbReference type="PROSITE" id="PS50146"/>
    </source>
</evidence>
<feature type="non-terminal residue" evidence="2">
    <location>
        <position position="223"/>
    </location>
</feature>
<dbReference type="EMBL" id="JAACXV010006068">
    <property type="protein sequence ID" value="KAF7276559.1"/>
    <property type="molecule type" value="Genomic_DNA"/>
</dbReference>
<proteinExistence type="predicted"/>
<organism evidence="2 3">
    <name type="scientific">Rhynchophorus ferrugineus</name>
    <name type="common">Red palm weevil</name>
    <name type="synonym">Curculio ferrugineus</name>
    <dbReference type="NCBI Taxonomy" id="354439"/>
    <lineage>
        <taxon>Eukaryota</taxon>
        <taxon>Metazoa</taxon>
        <taxon>Ecdysozoa</taxon>
        <taxon>Arthropoda</taxon>
        <taxon>Hexapoda</taxon>
        <taxon>Insecta</taxon>
        <taxon>Pterygota</taxon>
        <taxon>Neoptera</taxon>
        <taxon>Endopterygota</taxon>
        <taxon>Coleoptera</taxon>
        <taxon>Polyphaga</taxon>
        <taxon>Cucujiformia</taxon>
        <taxon>Curculionidae</taxon>
        <taxon>Dryophthorinae</taxon>
        <taxon>Rhynchophorus</taxon>
    </lineage>
</organism>
<protein>
    <recommendedName>
        <fullName evidence="1">DAGKc domain-containing protein</fullName>
    </recommendedName>
</protein>
<dbReference type="AlphaFoldDB" id="A0A834IB85"/>
<sequence length="223" mass="24835">MNIRSGHHGWRHQTEIQLIAQTLDNAGFDVQMFLAMQDLTLDECIDQAIHRHSSYPHTQRGMIVAAGGDGTINAVVQHLLHTEIELGILPFGTFNYVARALNIPVDVPEAVQNLIDGQTHAIHVGSVNGKIYLNNASIGLYPVIIESREYYNKKFGRFPLVAYLSGLSTLLRPYHPFKLRLKIDGYKHLIDSPLVFFGNNQLQLQDLKLRLASCAAQGKLAGV</sequence>
<name>A0A834IB85_RHYFE</name>
<dbReference type="InterPro" id="IPR050187">
    <property type="entry name" value="Lipid_Phosphate_FormReg"/>
</dbReference>
<dbReference type="Gene3D" id="2.60.200.40">
    <property type="match status" value="1"/>
</dbReference>
<gene>
    <name evidence="2" type="ORF">GWI33_010084</name>
</gene>
<evidence type="ECO:0000313" key="3">
    <source>
        <dbReference type="Proteomes" id="UP000625711"/>
    </source>
</evidence>
<dbReference type="Gene3D" id="3.40.50.10330">
    <property type="entry name" value="Probable inorganic polyphosphate/atp-NAD kinase, domain 1"/>
    <property type="match status" value="1"/>
</dbReference>